<comment type="subcellular location">
    <subcellularLocation>
        <location evidence="1">Cell membrane</location>
        <topology evidence="1">Multi-pass membrane protein</topology>
    </subcellularLocation>
</comment>
<evidence type="ECO:0000313" key="8">
    <source>
        <dbReference type="EMBL" id="MCF7529415.1"/>
    </source>
</evidence>
<feature type="transmembrane region" description="Helical" evidence="6">
    <location>
        <begin position="47"/>
        <end position="65"/>
    </location>
</feature>
<comment type="caution">
    <text evidence="8">The sequence shown here is derived from an EMBL/GenBank/DDBJ whole genome shotgun (WGS) entry which is preliminary data.</text>
</comment>
<dbReference type="InterPro" id="IPR051791">
    <property type="entry name" value="Pra-immunoreactive"/>
</dbReference>
<evidence type="ECO:0000256" key="5">
    <source>
        <dbReference type="ARBA" id="ARBA00023136"/>
    </source>
</evidence>
<keyword evidence="3 6" id="KW-0812">Transmembrane</keyword>
<feature type="transmembrane region" description="Helical" evidence="6">
    <location>
        <begin position="20"/>
        <end position="41"/>
    </location>
</feature>
<evidence type="ECO:0000259" key="7">
    <source>
        <dbReference type="Pfam" id="PF06271"/>
    </source>
</evidence>
<keyword evidence="5 6" id="KW-0472">Membrane</keyword>
<dbReference type="Pfam" id="PF06271">
    <property type="entry name" value="RDD"/>
    <property type="match status" value="1"/>
</dbReference>
<dbReference type="EMBL" id="JAKKDL010000003">
    <property type="protein sequence ID" value="MCF7529415.1"/>
    <property type="molecule type" value="Genomic_DNA"/>
</dbReference>
<dbReference type="PANTHER" id="PTHR36115">
    <property type="entry name" value="PROLINE-RICH ANTIGEN HOMOLOG-RELATED"/>
    <property type="match status" value="1"/>
</dbReference>
<feature type="transmembrane region" description="Helical" evidence="6">
    <location>
        <begin position="102"/>
        <end position="120"/>
    </location>
</feature>
<feature type="domain" description="RDD" evidence="7">
    <location>
        <begin position="6"/>
        <end position="161"/>
    </location>
</feature>
<gene>
    <name evidence="8" type="ORF">L4H06_04090</name>
</gene>
<organism evidence="8 9">
    <name type="scientific">Neisseria lisongii</name>
    <dbReference type="NCBI Taxonomy" id="2912188"/>
    <lineage>
        <taxon>Bacteria</taxon>
        <taxon>Pseudomonadati</taxon>
        <taxon>Pseudomonadota</taxon>
        <taxon>Betaproteobacteria</taxon>
        <taxon>Neisseriales</taxon>
        <taxon>Neisseriaceae</taxon>
        <taxon>Neisseria</taxon>
    </lineage>
</organism>
<dbReference type="GO" id="GO:0005886">
    <property type="term" value="C:plasma membrane"/>
    <property type="evidence" value="ECO:0007669"/>
    <property type="project" value="UniProtKB-SubCell"/>
</dbReference>
<reference evidence="8" key="1">
    <citation type="submission" date="2022-01" db="EMBL/GenBank/DDBJ databases">
        <title>Neisseria sp. ZJ104.</title>
        <authorList>
            <person name="Yang C."/>
        </authorList>
    </citation>
    <scope>NUCLEOTIDE SEQUENCE</scope>
    <source>
        <strain evidence="8">ZJ104</strain>
    </source>
</reference>
<dbReference type="RefSeq" id="WP_237092627.1">
    <property type="nucleotide sequence ID" value="NZ_JAKKDL010000003.1"/>
</dbReference>
<keyword evidence="2" id="KW-1003">Cell membrane</keyword>
<protein>
    <submittedName>
        <fullName evidence="8">RDD family protein</fullName>
    </submittedName>
</protein>
<proteinExistence type="predicted"/>
<evidence type="ECO:0000256" key="4">
    <source>
        <dbReference type="ARBA" id="ARBA00022989"/>
    </source>
</evidence>
<evidence type="ECO:0000256" key="6">
    <source>
        <dbReference type="SAM" id="Phobius"/>
    </source>
</evidence>
<dbReference type="PANTHER" id="PTHR36115:SF10">
    <property type="entry name" value="RDD DOMAIN-CONTAINING PROTEIN"/>
    <property type="match status" value="1"/>
</dbReference>
<sequence>MTPFPTAPLKRRFAALVYELLLVSAVTAVTAIVAGIAAIALNPVSTYLSGLVTVLLMQAGWWYYFRSNWLKKGQTLAMQTWKIGLCNQQGVQPPLPQLRSRFLWASVFIVFIPLLAYAALRQQFGIPPMPAFAASLFWLILPWGFAWLNPDRQFLYDFLAGTRLVDLKAE</sequence>
<evidence type="ECO:0000256" key="2">
    <source>
        <dbReference type="ARBA" id="ARBA00022475"/>
    </source>
</evidence>
<keyword evidence="4 6" id="KW-1133">Transmembrane helix</keyword>
<dbReference type="Proteomes" id="UP001201397">
    <property type="component" value="Unassembled WGS sequence"/>
</dbReference>
<dbReference type="AlphaFoldDB" id="A0AAW5ALR4"/>
<evidence type="ECO:0000313" key="9">
    <source>
        <dbReference type="Proteomes" id="UP001201397"/>
    </source>
</evidence>
<accession>A0AAW5ALR4</accession>
<evidence type="ECO:0000256" key="3">
    <source>
        <dbReference type="ARBA" id="ARBA00022692"/>
    </source>
</evidence>
<evidence type="ECO:0000256" key="1">
    <source>
        <dbReference type="ARBA" id="ARBA00004651"/>
    </source>
</evidence>
<dbReference type="InterPro" id="IPR010432">
    <property type="entry name" value="RDD"/>
</dbReference>
<name>A0AAW5ALR4_9NEIS</name>
<feature type="transmembrane region" description="Helical" evidence="6">
    <location>
        <begin position="126"/>
        <end position="148"/>
    </location>
</feature>